<evidence type="ECO:0000313" key="2">
    <source>
        <dbReference type="EMBL" id="SKY34144.1"/>
    </source>
</evidence>
<dbReference type="AlphaFoldDB" id="A0AB38DBB8"/>
<name>A0AB38DBB8_9MYCO</name>
<dbReference type="Proteomes" id="UP000190366">
    <property type="component" value="Unassembled WGS sequence"/>
</dbReference>
<evidence type="ECO:0000313" key="3">
    <source>
        <dbReference type="Proteomes" id="UP000190366"/>
    </source>
</evidence>
<dbReference type="EMBL" id="FVQL01000001">
    <property type="protein sequence ID" value="SKY34144.1"/>
    <property type="molecule type" value="Genomic_DNA"/>
</dbReference>
<comment type="caution">
    <text evidence="2">The sequence shown here is derived from an EMBL/GenBank/DDBJ whole genome shotgun (WGS) entry which is preliminary data.</text>
</comment>
<sequence>MTPDRVVVFIDYQNVYRSARRVYHDHLVDPHWFGQINPQALGEHLVQDSNRDRVLKQVRVYRGLPSNSRDSRGYSAARKQLAFWGQLPDVLPITRPLQYPEGWPNDCLEGEKPNEKGIDVQIALDMATMAQRKEYEAGVLVSLDTDLRPALEYVADLARSWGKPRAEVAAWTAEGQMCSRLSLSRQSVYCHWLPESVYQSVRDNTDYSPRR</sequence>
<dbReference type="Pfam" id="PF01936">
    <property type="entry name" value="NYN"/>
    <property type="match status" value="1"/>
</dbReference>
<proteinExistence type="predicted"/>
<feature type="domain" description="NYN" evidence="1">
    <location>
        <begin position="5"/>
        <end position="154"/>
    </location>
</feature>
<gene>
    <name evidence="2" type="ORF">SAMEA2275630_00768</name>
</gene>
<evidence type="ECO:0000259" key="1">
    <source>
        <dbReference type="Pfam" id="PF01936"/>
    </source>
</evidence>
<dbReference type="InterPro" id="IPR021139">
    <property type="entry name" value="NYN"/>
</dbReference>
<organism evidence="2 3">
    <name type="scientific">Mycobacteroides abscessus subsp. massiliense</name>
    <dbReference type="NCBI Taxonomy" id="1962118"/>
    <lineage>
        <taxon>Bacteria</taxon>
        <taxon>Bacillati</taxon>
        <taxon>Actinomycetota</taxon>
        <taxon>Actinomycetes</taxon>
        <taxon>Mycobacteriales</taxon>
        <taxon>Mycobacteriaceae</taxon>
        <taxon>Mycobacteroides</taxon>
        <taxon>Mycobacteroides abscessus</taxon>
    </lineage>
</organism>
<reference evidence="2 3" key="1">
    <citation type="submission" date="2016-11" db="EMBL/GenBank/DDBJ databases">
        <authorList>
            <consortium name="Pathogen Informatics"/>
        </authorList>
    </citation>
    <scope>NUCLEOTIDE SEQUENCE [LARGE SCALE GENOMIC DNA]</scope>
    <source>
        <strain evidence="2 3">1168</strain>
    </source>
</reference>
<accession>A0AB38DBB8</accession>
<protein>
    <submittedName>
        <fullName evidence="2">NYN domain</fullName>
    </submittedName>
</protein>
<dbReference type="RefSeq" id="WP_079457609.1">
    <property type="nucleotide sequence ID" value="NZ_CP065272.1"/>
</dbReference>
<dbReference type="GO" id="GO:0004540">
    <property type="term" value="F:RNA nuclease activity"/>
    <property type="evidence" value="ECO:0007669"/>
    <property type="project" value="InterPro"/>
</dbReference>
<dbReference type="Gene3D" id="3.40.50.1010">
    <property type="entry name" value="5'-nuclease"/>
    <property type="match status" value="1"/>
</dbReference>